<comment type="caution">
    <text evidence="1">The sequence shown here is derived from an EMBL/GenBank/DDBJ whole genome shotgun (WGS) entry which is preliminary data.</text>
</comment>
<dbReference type="AlphaFoldDB" id="A0A421B153"/>
<keyword evidence="2" id="KW-1185">Reference proteome</keyword>
<sequence length="510" mass="54425">MNVFKYFGIDDIRDLADRVLSGKPADLDARARLCEAAQATTSATGRELAELADALAAVWTGPAADAAVARLKTASGKRYEQAAQFAASEVSFRAVCIALIKVQEQARDLVDTANRLGAALDRALSIADDAISVLSGAGIANWALKKATGVDLKAKAKEIVLDLTRPILDEALGLNAILEADIRAYERVLRAEAETIRSMPGIVRPDAGPVDQPGDADLRRDALFRSVYGRDPVSANDKLMAEALDLQGGDATNRDLNARVVVIRITPVPGAGVVHGSAFIGGDEVLNPKLDGTLFDKGDNRGFDRSARPDQSRVSFYVDYETGVVVVRQNASHATNGDVEVGNPSVGVEQDAAGRVRLRVDAANPLSPQIAQDANISVRGDVVIDPHGGHGPAEVNGKVTRFPSWEAYQATNDGSHSTLLTRPEEAHPGGTGPLIGLPQPTVPVGEHPDTLTDWRTHHHPDHGHDTVLDEILEFPTTRGDDFYDYPVDRAPYPSIDSNGHIIIPRGHPVG</sequence>
<organism evidence="1 2">
    <name type="scientific">Actinokineospora cianjurensis</name>
    <dbReference type="NCBI Taxonomy" id="585224"/>
    <lineage>
        <taxon>Bacteria</taxon>
        <taxon>Bacillati</taxon>
        <taxon>Actinomycetota</taxon>
        <taxon>Actinomycetes</taxon>
        <taxon>Pseudonocardiales</taxon>
        <taxon>Pseudonocardiaceae</taxon>
        <taxon>Actinokineospora</taxon>
    </lineage>
</organism>
<dbReference type="EMBL" id="RCDD01000003">
    <property type="protein sequence ID" value="RLK58006.1"/>
    <property type="molecule type" value="Genomic_DNA"/>
</dbReference>
<dbReference type="Proteomes" id="UP000282454">
    <property type="component" value="Unassembled WGS sequence"/>
</dbReference>
<protein>
    <submittedName>
        <fullName evidence="1">Uncharacterized protein</fullName>
    </submittedName>
</protein>
<evidence type="ECO:0000313" key="1">
    <source>
        <dbReference type="EMBL" id="RLK58006.1"/>
    </source>
</evidence>
<name>A0A421B153_9PSEU</name>
<dbReference type="OrthoDB" id="4509678at2"/>
<reference evidence="1 2" key="1">
    <citation type="submission" date="2018-10" db="EMBL/GenBank/DDBJ databases">
        <title>Genomic Encyclopedia of Archaeal and Bacterial Type Strains, Phase II (KMG-II): from individual species to whole genera.</title>
        <authorList>
            <person name="Goeker M."/>
        </authorList>
    </citation>
    <scope>NUCLEOTIDE SEQUENCE [LARGE SCALE GENOMIC DNA]</scope>
    <source>
        <strain evidence="1 2">DSM 45657</strain>
    </source>
</reference>
<evidence type="ECO:0000313" key="2">
    <source>
        <dbReference type="Proteomes" id="UP000282454"/>
    </source>
</evidence>
<dbReference type="RefSeq" id="WP_121392491.1">
    <property type="nucleotide sequence ID" value="NZ_RCDD01000003.1"/>
</dbReference>
<gene>
    <name evidence="1" type="ORF">CLV68_4097</name>
</gene>
<accession>A0A421B153</accession>
<proteinExistence type="predicted"/>